<dbReference type="AlphaFoldDB" id="A0A0D0A6U6"/>
<evidence type="ECO:0000313" key="2">
    <source>
        <dbReference type="EMBL" id="KIK33889.1"/>
    </source>
</evidence>
<keyword evidence="3" id="KW-1185">Reference proteome</keyword>
<evidence type="ECO:0000313" key="3">
    <source>
        <dbReference type="Proteomes" id="UP000054485"/>
    </source>
</evidence>
<name>A0A0D0A6U6_9AGAM</name>
<keyword evidence="1" id="KW-0732">Signal</keyword>
<protein>
    <submittedName>
        <fullName evidence="2">Uncharacterized protein</fullName>
    </submittedName>
</protein>
<sequence length="142" mass="15816">MASLSILVGHPCLLVLLYSTSSIPKLQDVLQHSRPASMKQVFSNLQQSGPCLVLLYSTSPIPRLHDALQHSRPAPIEPFFQGPFRPLLVFPAPCISPDFGDISCPFESECLFQRNVCAVPPYSHVPQHRSLHSARHMESDPY</sequence>
<reference evidence="3" key="2">
    <citation type="submission" date="2015-01" db="EMBL/GenBank/DDBJ databases">
        <title>Evolutionary Origins and Diversification of the Mycorrhizal Mutualists.</title>
        <authorList>
            <consortium name="DOE Joint Genome Institute"/>
            <consortium name="Mycorrhizal Genomics Consortium"/>
            <person name="Kohler A."/>
            <person name="Kuo A."/>
            <person name="Nagy L.G."/>
            <person name="Floudas D."/>
            <person name="Copeland A."/>
            <person name="Barry K.W."/>
            <person name="Cichocki N."/>
            <person name="Veneault-Fourrey C."/>
            <person name="LaButti K."/>
            <person name="Lindquist E.A."/>
            <person name="Lipzen A."/>
            <person name="Lundell T."/>
            <person name="Morin E."/>
            <person name="Murat C."/>
            <person name="Riley R."/>
            <person name="Ohm R."/>
            <person name="Sun H."/>
            <person name="Tunlid A."/>
            <person name="Henrissat B."/>
            <person name="Grigoriev I.V."/>
            <person name="Hibbett D.S."/>
            <person name="Martin F."/>
        </authorList>
    </citation>
    <scope>NUCLEOTIDE SEQUENCE [LARGE SCALE GENOMIC DNA]</scope>
    <source>
        <strain evidence="3">UH-Slu-Lm8-n1</strain>
    </source>
</reference>
<dbReference type="OrthoDB" id="2709774at2759"/>
<feature type="signal peptide" evidence="1">
    <location>
        <begin position="1"/>
        <end position="22"/>
    </location>
</feature>
<dbReference type="HOGENOM" id="CLU_1817093_0_0_1"/>
<accession>A0A0D0A6U6</accession>
<dbReference type="InParanoid" id="A0A0D0A6U6"/>
<gene>
    <name evidence="2" type="ORF">CY34DRAFT_678986</name>
</gene>
<dbReference type="EMBL" id="KN835848">
    <property type="protein sequence ID" value="KIK33889.1"/>
    <property type="molecule type" value="Genomic_DNA"/>
</dbReference>
<proteinExistence type="predicted"/>
<feature type="chain" id="PRO_5002207423" evidence="1">
    <location>
        <begin position="23"/>
        <end position="142"/>
    </location>
</feature>
<organism evidence="2 3">
    <name type="scientific">Suillus luteus UH-Slu-Lm8-n1</name>
    <dbReference type="NCBI Taxonomy" id="930992"/>
    <lineage>
        <taxon>Eukaryota</taxon>
        <taxon>Fungi</taxon>
        <taxon>Dikarya</taxon>
        <taxon>Basidiomycota</taxon>
        <taxon>Agaricomycotina</taxon>
        <taxon>Agaricomycetes</taxon>
        <taxon>Agaricomycetidae</taxon>
        <taxon>Boletales</taxon>
        <taxon>Suillineae</taxon>
        <taxon>Suillaceae</taxon>
        <taxon>Suillus</taxon>
    </lineage>
</organism>
<reference evidence="2 3" key="1">
    <citation type="submission" date="2014-04" db="EMBL/GenBank/DDBJ databases">
        <authorList>
            <consortium name="DOE Joint Genome Institute"/>
            <person name="Kuo A."/>
            <person name="Ruytinx J."/>
            <person name="Rineau F."/>
            <person name="Colpaert J."/>
            <person name="Kohler A."/>
            <person name="Nagy L.G."/>
            <person name="Floudas D."/>
            <person name="Copeland A."/>
            <person name="Barry K.W."/>
            <person name="Cichocki N."/>
            <person name="Veneault-Fourrey C."/>
            <person name="LaButti K."/>
            <person name="Lindquist E.A."/>
            <person name="Lipzen A."/>
            <person name="Lundell T."/>
            <person name="Morin E."/>
            <person name="Murat C."/>
            <person name="Sun H."/>
            <person name="Tunlid A."/>
            <person name="Henrissat B."/>
            <person name="Grigoriev I.V."/>
            <person name="Hibbett D.S."/>
            <person name="Martin F."/>
            <person name="Nordberg H.P."/>
            <person name="Cantor M.N."/>
            <person name="Hua S.X."/>
        </authorList>
    </citation>
    <scope>NUCLEOTIDE SEQUENCE [LARGE SCALE GENOMIC DNA]</scope>
    <source>
        <strain evidence="2 3">UH-Slu-Lm8-n1</strain>
    </source>
</reference>
<dbReference type="Proteomes" id="UP000054485">
    <property type="component" value="Unassembled WGS sequence"/>
</dbReference>
<evidence type="ECO:0000256" key="1">
    <source>
        <dbReference type="SAM" id="SignalP"/>
    </source>
</evidence>